<accession>A0A143C3K9</accession>
<sequence length="159" mass="16578">MRLTAGRLRSISPTWSDWVPVWTTSTGVNTPSFGNAAVIARFAQSALTVYWRMEITFGATTNFGGGGASDNWRFSLPVNAAATSLIAGYGEISDSSAGLGSRMGVRSRLTTATTMEIEMAAGRIDSAAAAGVGLIDAASPWAWASGDTIRVFGEYEAAA</sequence>
<keyword evidence="2" id="KW-1185">Reference proteome</keyword>
<dbReference type="KEGG" id="stsi:A4E84_20170"/>
<dbReference type="STRING" id="1783515.A4E84_20170"/>
<dbReference type="Proteomes" id="UP000076096">
    <property type="component" value="Chromosome"/>
</dbReference>
<reference evidence="2" key="1">
    <citation type="submission" date="2016-04" db="EMBL/GenBank/DDBJ databases">
        <authorList>
            <person name="Zhang B."/>
        </authorList>
    </citation>
    <scope>NUCLEOTIDE SEQUENCE [LARGE SCALE GENOMIC DNA]</scope>
    <source>
        <strain evidence="2">S10</strain>
    </source>
</reference>
<dbReference type="EMBL" id="CP015098">
    <property type="protein sequence ID" value="AMW11605.1"/>
    <property type="molecule type" value="Genomic_DNA"/>
</dbReference>
<evidence type="ECO:0000313" key="1">
    <source>
        <dbReference type="EMBL" id="AMW11605.1"/>
    </source>
</evidence>
<name>A0A143C3K9_9ACTN</name>
<organism evidence="1 2">
    <name type="scientific">Streptomyces qaidamensis</name>
    <dbReference type="NCBI Taxonomy" id="1783515"/>
    <lineage>
        <taxon>Bacteria</taxon>
        <taxon>Bacillati</taxon>
        <taxon>Actinomycetota</taxon>
        <taxon>Actinomycetes</taxon>
        <taxon>Kitasatosporales</taxon>
        <taxon>Streptomycetaceae</taxon>
        <taxon>Streptomyces</taxon>
        <taxon>Streptomyces aurantiacus group</taxon>
    </lineage>
</organism>
<proteinExistence type="predicted"/>
<dbReference type="AlphaFoldDB" id="A0A143C3K9"/>
<evidence type="ECO:0000313" key="2">
    <source>
        <dbReference type="Proteomes" id="UP000076096"/>
    </source>
</evidence>
<protein>
    <submittedName>
        <fullName evidence="1">Uncharacterized protein</fullName>
    </submittedName>
</protein>
<gene>
    <name evidence="1" type="ORF">A4E84_20170</name>
</gene>